<reference evidence="1 2" key="1">
    <citation type="journal article" date="2016" name="Nat. Commun.">
        <title>Thousands of microbial genomes shed light on interconnected biogeochemical processes in an aquifer system.</title>
        <authorList>
            <person name="Anantharaman K."/>
            <person name="Brown C.T."/>
            <person name="Hug L.A."/>
            <person name="Sharon I."/>
            <person name="Castelle C.J."/>
            <person name="Probst A.J."/>
            <person name="Thomas B.C."/>
            <person name="Singh A."/>
            <person name="Wilkins M.J."/>
            <person name="Karaoz U."/>
            <person name="Brodie E.L."/>
            <person name="Williams K.H."/>
            <person name="Hubbard S.S."/>
            <person name="Banfield J.F."/>
        </authorList>
    </citation>
    <scope>NUCLEOTIDE SEQUENCE [LARGE SCALE GENOMIC DNA]</scope>
</reference>
<proteinExistence type="predicted"/>
<dbReference type="InterPro" id="IPR038116">
    <property type="entry name" value="TrpR-like_sf"/>
</dbReference>
<evidence type="ECO:0000313" key="2">
    <source>
        <dbReference type="Proteomes" id="UP000179233"/>
    </source>
</evidence>
<sequence>MDVIGKTQGRSTLSMVFRGFLTPTEQVMLSKRVMAGFLILSDWDAYAISSVLKLSVSTVYKLKHYLELSKDYRKFLEKLLPKKIPFQPQKGPSAIPPLVKLLENIFEGYRHRSRLLYS</sequence>
<protein>
    <submittedName>
        <fullName evidence="1">Uncharacterized protein</fullName>
    </submittedName>
</protein>
<accession>A0A1G1VRW8</accession>
<organism evidence="1 2">
    <name type="scientific">Candidatus Chisholmbacteria bacterium RIFCSPHIGHO2_01_FULL_52_32</name>
    <dbReference type="NCBI Taxonomy" id="1797591"/>
    <lineage>
        <taxon>Bacteria</taxon>
        <taxon>Candidatus Chisholmiibacteriota</taxon>
    </lineage>
</organism>
<dbReference type="Gene3D" id="1.10.1270.10">
    <property type="entry name" value="TrpR-like"/>
    <property type="match status" value="1"/>
</dbReference>
<dbReference type="EMBL" id="MHCJ01000003">
    <property type="protein sequence ID" value="OGY18148.1"/>
    <property type="molecule type" value="Genomic_DNA"/>
</dbReference>
<dbReference type="Proteomes" id="UP000179233">
    <property type="component" value="Unassembled WGS sequence"/>
</dbReference>
<gene>
    <name evidence="1" type="ORF">A2786_01350</name>
</gene>
<evidence type="ECO:0000313" key="1">
    <source>
        <dbReference type="EMBL" id="OGY18148.1"/>
    </source>
</evidence>
<name>A0A1G1VRW8_9BACT</name>
<dbReference type="AlphaFoldDB" id="A0A1G1VRW8"/>
<comment type="caution">
    <text evidence="1">The sequence shown here is derived from an EMBL/GenBank/DDBJ whole genome shotgun (WGS) entry which is preliminary data.</text>
</comment>